<accession>A0A4R1BHM2</accession>
<evidence type="ECO:0000256" key="1">
    <source>
        <dbReference type="SAM" id="MobiDB-lite"/>
    </source>
</evidence>
<evidence type="ECO:0000313" key="3">
    <source>
        <dbReference type="Proteomes" id="UP000295244"/>
    </source>
</evidence>
<evidence type="ECO:0000313" key="2">
    <source>
        <dbReference type="EMBL" id="TCJ16677.1"/>
    </source>
</evidence>
<keyword evidence="3" id="KW-1185">Reference proteome</keyword>
<protein>
    <submittedName>
        <fullName evidence="2">Uncharacterized protein</fullName>
    </submittedName>
</protein>
<sequence length="117" mass="12113">MLRALEALLQGSGYEIRLIAEPFADAPGEPLAGVQLLLLAPGTSDESRQRLLDGAADVPVLTLRPPPGNAPGGRERHVPWPCPVEELSGEIEAALLAASPAARAGVLNPGVGRSRVP</sequence>
<reference evidence="2 3" key="1">
    <citation type="submission" date="2019-03" db="EMBL/GenBank/DDBJ databases">
        <title>Whole genome sequence of a novel Rubrobacter taiwanensis strain, isolated from Yellowstone National Park.</title>
        <authorList>
            <person name="Freed S."/>
            <person name="Ramaley R.F."/>
            <person name="Kyndt J.A."/>
        </authorList>
    </citation>
    <scope>NUCLEOTIDE SEQUENCE [LARGE SCALE GENOMIC DNA]</scope>
    <source>
        <strain evidence="2 3">Yellowstone</strain>
    </source>
</reference>
<feature type="region of interest" description="Disordered" evidence="1">
    <location>
        <begin position="58"/>
        <end position="81"/>
    </location>
</feature>
<dbReference type="RefSeq" id="WP_132690753.1">
    <property type="nucleotide sequence ID" value="NZ_SKBU01000015.1"/>
</dbReference>
<organism evidence="2 3">
    <name type="scientific">Rubrobacter taiwanensis</name>
    <dbReference type="NCBI Taxonomy" id="185139"/>
    <lineage>
        <taxon>Bacteria</taxon>
        <taxon>Bacillati</taxon>
        <taxon>Actinomycetota</taxon>
        <taxon>Rubrobacteria</taxon>
        <taxon>Rubrobacterales</taxon>
        <taxon>Rubrobacteraceae</taxon>
        <taxon>Rubrobacter</taxon>
    </lineage>
</organism>
<name>A0A4R1BHM2_9ACTN</name>
<comment type="caution">
    <text evidence="2">The sequence shown here is derived from an EMBL/GenBank/DDBJ whole genome shotgun (WGS) entry which is preliminary data.</text>
</comment>
<dbReference type="Proteomes" id="UP000295244">
    <property type="component" value="Unassembled WGS sequence"/>
</dbReference>
<dbReference type="AlphaFoldDB" id="A0A4R1BHM2"/>
<dbReference type="EMBL" id="SKBU01000015">
    <property type="protein sequence ID" value="TCJ16677.1"/>
    <property type="molecule type" value="Genomic_DNA"/>
</dbReference>
<gene>
    <name evidence="2" type="ORF">E0L93_08040</name>
</gene>
<proteinExistence type="predicted"/>